<dbReference type="PANTHER" id="PTHR44329">
    <property type="entry name" value="SERINE/THREONINE-PROTEIN KINASE TNNI3K-RELATED"/>
    <property type="match status" value="1"/>
</dbReference>
<dbReference type="Pfam" id="PF07714">
    <property type="entry name" value="PK_Tyr_Ser-Thr"/>
    <property type="match status" value="1"/>
</dbReference>
<sequence length="413" mass="46835">MPSADEPYSGPVVPPHGSGYDQRRRRPITEIHGLIALWLNSILGSKEAREHICQLRGDAAKAYMDALQKFLDWMRDTKRIVATLPSASDQELRNMRRRSIRLLISLSKASGELPPSLFIPELEVDRLPGRDPEGGGEYADIFKGSYLGRVTAFKRFRIFVENRNTPTGRKRENQTMLFQEALLWRQIDHPSILPFHGVWQEKEYSIPYLLAPWMEGGNAHDFGRAERPSKVIDQLLVEVVDGLAYLHREGIIHGDLTVNNVLVEENDGAYNARLCDFGLKILFTSSSSELYTPPSSSGGYGTVRWMAPETHFPTCAQQSFETDMYQFGYVALELYTGQVPFPEYQHEIQVAAAVVSGTRPQYPGAGKYGRTLPLTLWDVMKQCWKETPSDRPTADEVLRKLRDEVFVHHVSQP</sequence>
<dbReference type="GO" id="GO:0005524">
    <property type="term" value="F:ATP binding"/>
    <property type="evidence" value="ECO:0007669"/>
    <property type="project" value="UniProtKB-KW"/>
</dbReference>
<dbReference type="GO" id="GO:0004674">
    <property type="term" value="F:protein serine/threonine kinase activity"/>
    <property type="evidence" value="ECO:0007669"/>
    <property type="project" value="TreeGrafter"/>
</dbReference>
<evidence type="ECO:0000256" key="3">
    <source>
        <dbReference type="SAM" id="MobiDB-lite"/>
    </source>
</evidence>
<dbReference type="AlphaFoldDB" id="A0A067PCM9"/>
<dbReference type="InterPro" id="IPR011009">
    <property type="entry name" value="Kinase-like_dom_sf"/>
</dbReference>
<accession>A0A067PCM9</accession>
<dbReference type="SUPFAM" id="SSF56112">
    <property type="entry name" value="Protein kinase-like (PK-like)"/>
    <property type="match status" value="1"/>
</dbReference>
<proteinExistence type="predicted"/>
<dbReference type="OrthoDB" id="4062651at2759"/>
<dbReference type="EMBL" id="KL197747">
    <property type="protein sequence ID" value="KDQ51585.1"/>
    <property type="molecule type" value="Genomic_DNA"/>
</dbReference>
<gene>
    <name evidence="5" type="ORF">JAAARDRAFT_505393</name>
</gene>
<protein>
    <recommendedName>
        <fullName evidence="4">Protein kinase domain-containing protein</fullName>
    </recommendedName>
</protein>
<dbReference type="InterPro" id="IPR001245">
    <property type="entry name" value="Ser-Thr/Tyr_kinase_cat_dom"/>
</dbReference>
<dbReference type="PROSITE" id="PS50011">
    <property type="entry name" value="PROTEIN_KINASE_DOM"/>
    <property type="match status" value="1"/>
</dbReference>
<dbReference type="Proteomes" id="UP000027265">
    <property type="component" value="Unassembled WGS sequence"/>
</dbReference>
<feature type="domain" description="Protein kinase" evidence="4">
    <location>
        <begin position="127"/>
        <end position="407"/>
    </location>
</feature>
<keyword evidence="1" id="KW-0547">Nucleotide-binding</keyword>
<organism evidence="5 6">
    <name type="scientific">Jaapia argillacea MUCL 33604</name>
    <dbReference type="NCBI Taxonomy" id="933084"/>
    <lineage>
        <taxon>Eukaryota</taxon>
        <taxon>Fungi</taxon>
        <taxon>Dikarya</taxon>
        <taxon>Basidiomycota</taxon>
        <taxon>Agaricomycotina</taxon>
        <taxon>Agaricomycetes</taxon>
        <taxon>Agaricomycetidae</taxon>
        <taxon>Jaapiales</taxon>
        <taxon>Jaapiaceae</taxon>
        <taxon>Jaapia</taxon>
    </lineage>
</organism>
<dbReference type="PROSITE" id="PS00109">
    <property type="entry name" value="PROTEIN_KINASE_TYR"/>
    <property type="match status" value="1"/>
</dbReference>
<evidence type="ECO:0000313" key="6">
    <source>
        <dbReference type="Proteomes" id="UP000027265"/>
    </source>
</evidence>
<dbReference type="InterPro" id="IPR000719">
    <property type="entry name" value="Prot_kinase_dom"/>
</dbReference>
<keyword evidence="2" id="KW-0067">ATP-binding</keyword>
<dbReference type="InterPro" id="IPR008266">
    <property type="entry name" value="Tyr_kinase_AS"/>
</dbReference>
<keyword evidence="6" id="KW-1185">Reference proteome</keyword>
<evidence type="ECO:0000256" key="1">
    <source>
        <dbReference type="ARBA" id="ARBA00022741"/>
    </source>
</evidence>
<dbReference type="InterPro" id="IPR051681">
    <property type="entry name" value="Ser/Thr_Kinases-Pseudokinases"/>
</dbReference>
<dbReference type="PANTHER" id="PTHR44329:SF298">
    <property type="entry name" value="MIXED LINEAGE KINASE DOMAIN-LIKE PROTEIN"/>
    <property type="match status" value="1"/>
</dbReference>
<reference evidence="6" key="1">
    <citation type="journal article" date="2014" name="Proc. Natl. Acad. Sci. U.S.A.">
        <title>Extensive sampling of basidiomycete genomes demonstrates inadequacy of the white-rot/brown-rot paradigm for wood decay fungi.</title>
        <authorList>
            <person name="Riley R."/>
            <person name="Salamov A.A."/>
            <person name="Brown D.W."/>
            <person name="Nagy L.G."/>
            <person name="Floudas D."/>
            <person name="Held B.W."/>
            <person name="Levasseur A."/>
            <person name="Lombard V."/>
            <person name="Morin E."/>
            <person name="Otillar R."/>
            <person name="Lindquist E.A."/>
            <person name="Sun H."/>
            <person name="LaButti K.M."/>
            <person name="Schmutz J."/>
            <person name="Jabbour D."/>
            <person name="Luo H."/>
            <person name="Baker S.E."/>
            <person name="Pisabarro A.G."/>
            <person name="Walton J.D."/>
            <person name="Blanchette R.A."/>
            <person name="Henrissat B."/>
            <person name="Martin F."/>
            <person name="Cullen D."/>
            <person name="Hibbett D.S."/>
            <person name="Grigoriev I.V."/>
        </authorList>
    </citation>
    <scope>NUCLEOTIDE SEQUENCE [LARGE SCALE GENOMIC DNA]</scope>
    <source>
        <strain evidence="6">MUCL 33604</strain>
    </source>
</reference>
<dbReference type="STRING" id="933084.A0A067PCM9"/>
<feature type="region of interest" description="Disordered" evidence="3">
    <location>
        <begin position="1"/>
        <end position="23"/>
    </location>
</feature>
<dbReference type="InParanoid" id="A0A067PCM9"/>
<evidence type="ECO:0000313" key="5">
    <source>
        <dbReference type="EMBL" id="KDQ51585.1"/>
    </source>
</evidence>
<name>A0A067PCM9_9AGAM</name>
<evidence type="ECO:0000256" key="2">
    <source>
        <dbReference type="ARBA" id="ARBA00022840"/>
    </source>
</evidence>
<evidence type="ECO:0000259" key="4">
    <source>
        <dbReference type="PROSITE" id="PS50011"/>
    </source>
</evidence>
<dbReference type="Gene3D" id="1.10.510.10">
    <property type="entry name" value="Transferase(Phosphotransferase) domain 1"/>
    <property type="match status" value="1"/>
</dbReference>
<dbReference type="HOGENOM" id="CLU_000288_7_18_1"/>